<name>A0AC34G1C3_9BILA</name>
<reference evidence="2" key="1">
    <citation type="submission" date="2022-11" db="UniProtKB">
        <authorList>
            <consortium name="WormBaseParasite"/>
        </authorList>
    </citation>
    <scope>IDENTIFICATION</scope>
</reference>
<protein>
    <submittedName>
        <fullName evidence="2">G domain-containing protein</fullName>
    </submittedName>
</protein>
<dbReference type="WBParaSite" id="ES5_v2.g23275.t1">
    <property type="protein sequence ID" value="ES5_v2.g23275.t1"/>
    <property type="gene ID" value="ES5_v2.g23275"/>
</dbReference>
<dbReference type="Proteomes" id="UP000887579">
    <property type="component" value="Unplaced"/>
</dbReference>
<sequence length="462" mass="52019">MSEQPIKPPGLEHLDNSDSVAPKDRVDPDILVKDAEAVAKIFNNKIQNLNPADGLFFMQQVAQNLILAPKKEETILTTTTFEKDELLNDQQKDNFSNEIHIPTKSDNQKSNNTTTKNGDKQNPAKAPTAHNNRQRKTINVNRINAWISGGNKQSPREVQKEEAKNEISSDDVIQSQVDNVVNHSSDWLKSSSQKQKDKKTLNVLILGETGVGKSTWINAFANYLIYNTLEEAITAETPICVIPTKFTLFDKNNQCHEIVLGNHENECFENEGQSATQDAKTYFFETENYNVYLIDTPGMNDTRGPREVKKEEAKNEISSDDVIQSQVDNVVNHSSDWLKSSSQKQKDKKTLNVLILGETGVGKSTWINAFANYLIYNTLEEAITAETPICVVPTKFTLFDKNNQCHEIVLGNHENECFENEGQSATQDAKTYFFETENYNVYLIDTPGMNDTRGTPCNLLPF</sequence>
<accession>A0AC34G1C3</accession>
<proteinExistence type="predicted"/>
<evidence type="ECO:0000313" key="2">
    <source>
        <dbReference type="WBParaSite" id="ES5_v2.g23275.t1"/>
    </source>
</evidence>
<organism evidence="1 2">
    <name type="scientific">Panagrolaimus sp. ES5</name>
    <dbReference type="NCBI Taxonomy" id="591445"/>
    <lineage>
        <taxon>Eukaryota</taxon>
        <taxon>Metazoa</taxon>
        <taxon>Ecdysozoa</taxon>
        <taxon>Nematoda</taxon>
        <taxon>Chromadorea</taxon>
        <taxon>Rhabditida</taxon>
        <taxon>Tylenchina</taxon>
        <taxon>Panagrolaimomorpha</taxon>
        <taxon>Panagrolaimoidea</taxon>
        <taxon>Panagrolaimidae</taxon>
        <taxon>Panagrolaimus</taxon>
    </lineage>
</organism>
<evidence type="ECO:0000313" key="1">
    <source>
        <dbReference type="Proteomes" id="UP000887579"/>
    </source>
</evidence>